<evidence type="ECO:0000256" key="4">
    <source>
        <dbReference type="ARBA" id="ARBA00022723"/>
    </source>
</evidence>
<feature type="region of interest" description="Disordered" evidence="10">
    <location>
        <begin position="27"/>
        <end position="63"/>
    </location>
</feature>
<evidence type="ECO:0000256" key="6">
    <source>
        <dbReference type="ARBA" id="ARBA00023014"/>
    </source>
</evidence>
<dbReference type="Pfam" id="PF00355">
    <property type="entry name" value="Rieske"/>
    <property type="match status" value="1"/>
</dbReference>
<keyword evidence="7" id="KW-1015">Disulfide bond</keyword>
<dbReference type="EMBL" id="BOON01000005">
    <property type="protein sequence ID" value="GII20928.1"/>
    <property type="molecule type" value="Genomic_DNA"/>
</dbReference>
<reference evidence="12" key="1">
    <citation type="submission" date="2021-01" db="EMBL/GenBank/DDBJ databases">
        <title>Whole genome shotgun sequence of Planosporangium mesophilum NBRC 109066.</title>
        <authorList>
            <person name="Komaki H."/>
            <person name="Tamura T."/>
        </authorList>
    </citation>
    <scope>NUCLEOTIDE SEQUENCE</scope>
    <source>
        <strain evidence="12">NBRC 109066</strain>
    </source>
</reference>
<evidence type="ECO:0000259" key="11">
    <source>
        <dbReference type="PROSITE" id="PS51296"/>
    </source>
</evidence>
<dbReference type="PANTHER" id="PTHR10134">
    <property type="entry name" value="CYTOCHROME B-C1 COMPLEX SUBUNIT RIESKE, MITOCHONDRIAL"/>
    <property type="match status" value="1"/>
</dbReference>
<dbReference type="Gene3D" id="2.102.10.10">
    <property type="entry name" value="Rieske [2Fe-2S] iron-sulphur domain"/>
    <property type="match status" value="1"/>
</dbReference>
<keyword evidence="13" id="KW-1185">Reference proteome</keyword>
<evidence type="ECO:0000313" key="13">
    <source>
        <dbReference type="Proteomes" id="UP000599074"/>
    </source>
</evidence>
<dbReference type="PROSITE" id="PS51296">
    <property type="entry name" value="RIESKE"/>
    <property type="match status" value="1"/>
</dbReference>
<comment type="caution">
    <text evidence="12">The sequence shown here is derived from an EMBL/GenBank/DDBJ whole genome shotgun (WGS) entry which is preliminary data.</text>
</comment>
<evidence type="ECO:0000256" key="5">
    <source>
        <dbReference type="ARBA" id="ARBA00023004"/>
    </source>
</evidence>
<evidence type="ECO:0000256" key="10">
    <source>
        <dbReference type="SAM" id="MobiDB-lite"/>
    </source>
</evidence>
<dbReference type="CDD" id="cd03467">
    <property type="entry name" value="Rieske"/>
    <property type="match status" value="1"/>
</dbReference>
<dbReference type="SUPFAM" id="SSF50022">
    <property type="entry name" value="ISP domain"/>
    <property type="match status" value="1"/>
</dbReference>
<protein>
    <recommendedName>
        <fullName evidence="2">Cytochrome bc1 complex Rieske iron-sulfur subunit</fullName>
    </recommendedName>
    <alternativeName>
        <fullName evidence="8">Cytochrome bc1 reductase complex subunit QcrA</fullName>
    </alternativeName>
</protein>
<keyword evidence="3" id="KW-0001">2Fe-2S</keyword>
<evidence type="ECO:0000313" key="12">
    <source>
        <dbReference type="EMBL" id="GII20928.1"/>
    </source>
</evidence>
<dbReference type="AlphaFoldDB" id="A0A8J3X1H2"/>
<dbReference type="GO" id="GO:0004497">
    <property type="term" value="F:monooxygenase activity"/>
    <property type="evidence" value="ECO:0007669"/>
    <property type="project" value="UniProtKB-ARBA"/>
</dbReference>
<feature type="domain" description="Rieske" evidence="11">
    <location>
        <begin position="52"/>
        <end position="144"/>
    </location>
</feature>
<organism evidence="12 13">
    <name type="scientific">Planosporangium mesophilum</name>
    <dbReference type="NCBI Taxonomy" id="689768"/>
    <lineage>
        <taxon>Bacteria</taxon>
        <taxon>Bacillati</taxon>
        <taxon>Actinomycetota</taxon>
        <taxon>Actinomycetes</taxon>
        <taxon>Micromonosporales</taxon>
        <taxon>Micromonosporaceae</taxon>
        <taxon>Planosporangium</taxon>
    </lineage>
</organism>
<dbReference type="InterPro" id="IPR036922">
    <property type="entry name" value="Rieske_2Fe-2S_sf"/>
</dbReference>
<name>A0A8J3X1H2_9ACTN</name>
<evidence type="ECO:0000256" key="2">
    <source>
        <dbReference type="ARBA" id="ARBA00015816"/>
    </source>
</evidence>
<comment type="cofactor">
    <cofactor evidence="9">
        <name>[2Fe-2S] cluster</name>
        <dbReference type="ChEBI" id="CHEBI:190135"/>
    </cofactor>
</comment>
<proteinExistence type="predicted"/>
<dbReference type="InterPro" id="IPR014349">
    <property type="entry name" value="Rieske_Fe-S_prot"/>
</dbReference>
<dbReference type="PRINTS" id="PR00162">
    <property type="entry name" value="RIESKE"/>
</dbReference>
<dbReference type="InterPro" id="IPR005805">
    <property type="entry name" value="Rieske_Fe-S_prot_C"/>
</dbReference>
<sequence length="146" mass="14936">MGQITRRGVLIGGVALGGLSLSGCGGYPPPFGDRGGPEQGPRTPAPGQAGQGILDSADQIPVGGGKVYPTRQVVVTQPVQGVFKGFRAVCTHEGCLVNRVGNGTIDCPCHNSKFAITDGSVRQGPATKPLESKTVTVDTGQVRLLD</sequence>
<dbReference type="RefSeq" id="WP_168112838.1">
    <property type="nucleotide sequence ID" value="NZ_BOON01000005.1"/>
</dbReference>
<keyword evidence="5" id="KW-0408">Iron</keyword>
<evidence type="ECO:0000256" key="1">
    <source>
        <dbReference type="ARBA" id="ARBA00002494"/>
    </source>
</evidence>
<dbReference type="GO" id="GO:0016020">
    <property type="term" value="C:membrane"/>
    <property type="evidence" value="ECO:0007669"/>
    <property type="project" value="InterPro"/>
</dbReference>
<dbReference type="PROSITE" id="PS51257">
    <property type="entry name" value="PROKAR_LIPOPROTEIN"/>
    <property type="match status" value="1"/>
</dbReference>
<gene>
    <name evidence="12" type="ORF">Pme01_05250</name>
</gene>
<comment type="function">
    <text evidence="1">Iron-sulfur subunit of the cytochrome bc1 complex, an essential component of the respiratory electron transport chain required for ATP synthesis. The bc1 complex catalyzes the oxidation of menaquinol and the reduction of cytochrome c in the respiratory chain. The bc1 complex operates through a Q-cycle mechanism that couples electron transfer to generation of the proton gradient that drives ATP synthesis.</text>
</comment>
<dbReference type="InterPro" id="IPR017941">
    <property type="entry name" value="Rieske_2Fe-2S"/>
</dbReference>
<evidence type="ECO:0000256" key="3">
    <source>
        <dbReference type="ARBA" id="ARBA00022714"/>
    </source>
</evidence>
<dbReference type="GO" id="GO:0016705">
    <property type="term" value="F:oxidoreductase activity, acting on paired donors, with incorporation or reduction of molecular oxygen"/>
    <property type="evidence" value="ECO:0007669"/>
    <property type="project" value="UniProtKB-ARBA"/>
</dbReference>
<keyword evidence="6" id="KW-0411">Iron-sulfur</keyword>
<keyword evidence="4" id="KW-0479">Metal-binding</keyword>
<dbReference type="GO" id="GO:0051537">
    <property type="term" value="F:2 iron, 2 sulfur cluster binding"/>
    <property type="evidence" value="ECO:0007669"/>
    <property type="project" value="UniProtKB-KW"/>
</dbReference>
<dbReference type="GO" id="GO:0046872">
    <property type="term" value="F:metal ion binding"/>
    <property type="evidence" value="ECO:0007669"/>
    <property type="project" value="UniProtKB-KW"/>
</dbReference>
<accession>A0A8J3X1H2</accession>
<evidence type="ECO:0000256" key="8">
    <source>
        <dbReference type="ARBA" id="ARBA00029586"/>
    </source>
</evidence>
<dbReference type="Proteomes" id="UP000599074">
    <property type="component" value="Unassembled WGS sequence"/>
</dbReference>
<evidence type="ECO:0000256" key="7">
    <source>
        <dbReference type="ARBA" id="ARBA00023157"/>
    </source>
</evidence>
<evidence type="ECO:0000256" key="9">
    <source>
        <dbReference type="ARBA" id="ARBA00034078"/>
    </source>
</evidence>
<dbReference type="FunFam" id="2.102.10.10:FF:000016">
    <property type="entry name" value="Nitrite reductase/ring-hydroxylating ferredoxin subunit"/>
    <property type="match status" value="1"/>
</dbReference>